<dbReference type="PANTHER" id="PTHR47506">
    <property type="entry name" value="TRANSCRIPTIONAL REGULATORY PROTEIN"/>
    <property type="match status" value="1"/>
</dbReference>
<dbReference type="AlphaFoldDB" id="A0A222WNN2"/>
<evidence type="ECO:0000256" key="2">
    <source>
        <dbReference type="ARBA" id="ARBA00023125"/>
    </source>
</evidence>
<proteinExistence type="predicted"/>
<dbReference type="Pfam" id="PF16925">
    <property type="entry name" value="TetR_C_13"/>
    <property type="match status" value="1"/>
</dbReference>
<dbReference type="Pfam" id="PF00440">
    <property type="entry name" value="TetR_N"/>
    <property type="match status" value="1"/>
</dbReference>
<dbReference type="PANTHER" id="PTHR47506:SF10">
    <property type="entry name" value="TRANSCRIPTIONAL REGULATORY PROTEIN"/>
    <property type="match status" value="1"/>
</dbReference>
<reference evidence="6 7" key="1">
    <citation type="submission" date="2017-03" db="EMBL/GenBank/DDBJ databases">
        <title>Complete genome sequence of Paenibacillus Kribbensis producing bioflocculants.</title>
        <authorList>
            <person name="Lee H.-G."/>
            <person name="Oh H.-M."/>
        </authorList>
    </citation>
    <scope>NUCLEOTIDE SEQUENCE [LARGE SCALE GENOMIC DNA]</scope>
    <source>
        <strain evidence="6 7">AM49</strain>
    </source>
</reference>
<dbReference type="Gene3D" id="1.10.10.60">
    <property type="entry name" value="Homeodomain-like"/>
    <property type="match status" value="1"/>
</dbReference>
<keyword evidence="1" id="KW-0805">Transcription regulation</keyword>
<organism evidence="6 7">
    <name type="scientific">Paenibacillus kribbensis</name>
    <dbReference type="NCBI Taxonomy" id="172713"/>
    <lineage>
        <taxon>Bacteria</taxon>
        <taxon>Bacillati</taxon>
        <taxon>Bacillota</taxon>
        <taxon>Bacilli</taxon>
        <taxon>Bacillales</taxon>
        <taxon>Paenibacillaceae</taxon>
        <taxon>Paenibacillus</taxon>
    </lineage>
</organism>
<dbReference type="KEGG" id="pkb:B4V02_12345"/>
<dbReference type="RefSeq" id="WP_094154986.1">
    <property type="nucleotide sequence ID" value="NZ_CP020028.1"/>
</dbReference>
<keyword evidence="3" id="KW-0804">Transcription</keyword>
<keyword evidence="2" id="KW-0238">DNA-binding</keyword>
<dbReference type="Gene3D" id="1.10.357.10">
    <property type="entry name" value="Tetracycline Repressor, domain 2"/>
    <property type="match status" value="1"/>
</dbReference>
<evidence type="ECO:0000259" key="4">
    <source>
        <dbReference type="Pfam" id="PF00440"/>
    </source>
</evidence>
<dbReference type="InterPro" id="IPR009057">
    <property type="entry name" value="Homeodomain-like_sf"/>
</dbReference>
<evidence type="ECO:0000256" key="3">
    <source>
        <dbReference type="ARBA" id="ARBA00023163"/>
    </source>
</evidence>
<dbReference type="EMBL" id="CP020028">
    <property type="protein sequence ID" value="ASR47413.1"/>
    <property type="molecule type" value="Genomic_DNA"/>
</dbReference>
<evidence type="ECO:0000259" key="5">
    <source>
        <dbReference type="Pfam" id="PF16925"/>
    </source>
</evidence>
<evidence type="ECO:0000313" key="6">
    <source>
        <dbReference type="EMBL" id="ASR47413.1"/>
    </source>
</evidence>
<feature type="domain" description="Tetracyclin repressor-like C-terminal" evidence="5">
    <location>
        <begin position="85"/>
        <end position="173"/>
    </location>
</feature>
<name>A0A222WNN2_9BACL</name>
<protein>
    <submittedName>
        <fullName evidence="6">TetR family transcriptional regulator</fullName>
    </submittedName>
</protein>
<dbReference type="SUPFAM" id="SSF46689">
    <property type="entry name" value="Homeodomain-like"/>
    <property type="match status" value="1"/>
</dbReference>
<dbReference type="Proteomes" id="UP000214666">
    <property type="component" value="Chromosome"/>
</dbReference>
<keyword evidence="7" id="KW-1185">Reference proteome</keyword>
<dbReference type="SUPFAM" id="SSF48498">
    <property type="entry name" value="Tetracyclin repressor-like, C-terminal domain"/>
    <property type="match status" value="1"/>
</dbReference>
<accession>A0A222WNN2</accession>
<feature type="domain" description="HTH tetR-type" evidence="4">
    <location>
        <begin position="13"/>
        <end position="56"/>
    </location>
</feature>
<dbReference type="InterPro" id="IPR001647">
    <property type="entry name" value="HTH_TetR"/>
</dbReference>
<dbReference type="InterPro" id="IPR011075">
    <property type="entry name" value="TetR_C"/>
</dbReference>
<evidence type="ECO:0000256" key="1">
    <source>
        <dbReference type="ARBA" id="ARBA00023015"/>
    </source>
</evidence>
<evidence type="ECO:0000313" key="7">
    <source>
        <dbReference type="Proteomes" id="UP000214666"/>
    </source>
</evidence>
<sequence>MSRPREFDVDRALHQSMEVFWTKGFKSTSFEDLTQTTRVKKQSLYGVFDDKRSLFLKALVLYRKQSVAVLEELVSQDDMSPIKKLDAIRGIALGQCHETIRRGCLMVNSALEFGTDDKEVKREVEMMFAEVEQLLEKIIRSGQEQQLITTRYTSKELAAYLNNALQGAKMMEKSGASWERIDMVLYTSFAMIVP</sequence>
<gene>
    <name evidence="6" type="ORF">B4V02_12345</name>
</gene>
<dbReference type="InterPro" id="IPR036271">
    <property type="entry name" value="Tet_transcr_reg_TetR-rel_C_sf"/>
</dbReference>
<dbReference type="GO" id="GO:0003677">
    <property type="term" value="F:DNA binding"/>
    <property type="evidence" value="ECO:0007669"/>
    <property type="project" value="UniProtKB-KW"/>
</dbReference>
<dbReference type="OrthoDB" id="9795242at2"/>